<accession>A0AAD9V0P2</accession>
<reference evidence="1" key="1">
    <citation type="journal article" date="2023" name="G3 (Bethesda)">
        <title>Whole genome assembly and annotation of the endangered Caribbean coral Acropora cervicornis.</title>
        <authorList>
            <person name="Selwyn J.D."/>
            <person name="Vollmer S.V."/>
        </authorList>
    </citation>
    <scope>NUCLEOTIDE SEQUENCE</scope>
    <source>
        <strain evidence="1">K2</strain>
    </source>
</reference>
<dbReference type="Proteomes" id="UP001249851">
    <property type="component" value="Unassembled WGS sequence"/>
</dbReference>
<organism evidence="1 2">
    <name type="scientific">Acropora cervicornis</name>
    <name type="common">Staghorn coral</name>
    <dbReference type="NCBI Taxonomy" id="6130"/>
    <lineage>
        <taxon>Eukaryota</taxon>
        <taxon>Metazoa</taxon>
        <taxon>Cnidaria</taxon>
        <taxon>Anthozoa</taxon>
        <taxon>Hexacorallia</taxon>
        <taxon>Scleractinia</taxon>
        <taxon>Astrocoeniina</taxon>
        <taxon>Acroporidae</taxon>
        <taxon>Acropora</taxon>
    </lineage>
</organism>
<keyword evidence="2" id="KW-1185">Reference proteome</keyword>
<name>A0AAD9V0P2_ACRCE</name>
<comment type="caution">
    <text evidence="1">The sequence shown here is derived from an EMBL/GenBank/DDBJ whole genome shotgun (WGS) entry which is preliminary data.</text>
</comment>
<gene>
    <name evidence="1" type="ORF">P5673_021124</name>
</gene>
<proteinExistence type="predicted"/>
<protein>
    <submittedName>
        <fullName evidence="1">Uncharacterized protein</fullName>
    </submittedName>
</protein>
<evidence type="ECO:0000313" key="1">
    <source>
        <dbReference type="EMBL" id="KAK2556906.1"/>
    </source>
</evidence>
<dbReference type="EMBL" id="JARQWQ010000053">
    <property type="protein sequence ID" value="KAK2556906.1"/>
    <property type="molecule type" value="Genomic_DNA"/>
</dbReference>
<evidence type="ECO:0000313" key="2">
    <source>
        <dbReference type="Proteomes" id="UP001249851"/>
    </source>
</evidence>
<reference evidence="1" key="2">
    <citation type="journal article" date="2023" name="Science">
        <title>Genomic signatures of disease resistance in endangered staghorn corals.</title>
        <authorList>
            <person name="Vollmer S.V."/>
            <person name="Selwyn J.D."/>
            <person name="Despard B.A."/>
            <person name="Roesel C.L."/>
        </authorList>
    </citation>
    <scope>NUCLEOTIDE SEQUENCE</scope>
    <source>
        <strain evidence="1">K2</strain>
    </source>
</reference>
<sequence length="8" mass="1001">MANKFFPF</sequence>